<feature type="transmembrane region" description="Helical" evidence="1">
    <location>
        <begin position="145"/>
        <end position="166"/>
    </location>
</feature>
<organism evidence="2 3">
    <name type="scientific">Saccharothrix variisporea</name>
    <dbReference type="NCBI Taxonomy" id="543527"/>
    <lineage>
        <taxon>Bacteria</taxon>
        <taxon>Bacillati</taxon>
        <taxon>Actinomycetota</taxon>
        <taxon>Actinomycetes</taxon>
        <taxon>Pseudonocardiales</taxon>
        <taxon>Pseudonocardiaceae</taxon>
        <taxon>Saccharothrix</taxon>
    </lineage>
</organism>
<feature type="transmembrane region" description="Helical" evidence="1">
    <location>
        <begin position="78"/>
        <end position="99"/>
    </location>
</feature>
<keyword evidence="1" id="KW-0472">Membrane</keyword>
<accession>A0A495XT89</accession>
<gene>
    <name evidence="2" type="ORF">DFJ66_8263</name>
</gene>
<proteinExistence type="predicted"/>
<keyword evidence="1" id="KW-0812">Transmembrane</keyword>
<reference evidence="2 3" key="1">
    <citation type="submission" date="2018-10" db="EMBL/GenBank/DDBJ databases">
        <title>Sequencing the genomes of 1000 actinobacteria strains.</title>
        <authorList>
            <person name="Klenk H.-P."/>
        </authorList>
    </citation>
    <scope>NUCLEOTIDE SEQUENCE [LARGE SCALE GENOMIC DNA]</scope>
    <source>
        <strain evidence="2 3">DSM 43911</strain>
    </source>
</reference>
<feature type="transmembrane region" description="Helical" evidence="1">
    <location>
        <begin position="17"/>
        <end position="34"/>
    </location>
</feature>
<evidence type="ECO:0000256" key="1">
    <source>
        <dbReference type="SAM" id="Phobius"/>
    </source>
</evidence>
<evidence type="ECO:0000313" key="2">
    <source>
        <dbReference type="EMBL" id="RKT74888.1"/>
    </source>
</evidence>
<feature type="transmembrane region" description="Helical" evidence="1">
    <location>
        <begin position="106"/>
        <end position="125"/>
    </location>
</feature>
<sequence>MTAIADSPTRTDTAAKTMAVLRIATGFVFLWAFFDKAFGLGYATKSANAWFGGGSPTKGFLSRVDVGPFESLFHDWAGAFWADLLFMAGLFGIGAAVVLGIGLRVAAISGTLMMLLMWAAEWPLAQMTSTGQPTMSTNPVVDYHIVYALALIAVAWTNAGDTWGLGRWWAGIPQVRDNTWLR</sequence>
<dbReference type="RefSeq" id="WP_121230014.1">
    <property type="nucleotide sequence ID" value="NZ_JBIUBA010000025.1"/>
</dbReference>
<evidence type="ECO:0000313" key="3">
    <source>
        <dbReference type="Proteomes" id="UP000272729"/>
    </source>
</evidence>
<dbReference type="EMBL" id="RBXR01000001">
    <property type="protein sequence ID" value="RKT74888.1"/>
    <property type="molecule type" value="Genomic_DNA"/>
</dbReference>
<keyword evidence="3" id="KW-1185">Reference proteome</keyword>
<dbReference type="OrthoDB" id="3253635at2"/>
<protein>
    <submittedName>
        <fullName evidence="2">Thiosulfate dehydrogenase [quinone] large subunit</fullName>
    </submittedName>
</protein>
<comment type="caution">
    <text evidence="2">The sequence shown here is derived from an EMBL/GenBank/DDBJ whole genome shotgun (WGS) entry which is preliminary data.</text>
</comment>
<dbReference type="Proteomes" id="UP000272729">
    <property type="component" value="Unassembled WGS sequence"/>
</dbReference>
<name>A0A495XT89_9PSEU</name>
<keyword evidence="1" id="KW-1133">Transmembrane helix</keyword>
<dbReference type="AlphaFoldDB" id="A0A495XT89"/>